<accession>A0A1E3PI29</accession>
<proteinExistence type="predicted"/>
<reference evidence="1 2" key="1">
    <citation type="journal article" date="2016" name="Proc. Natl. Acad. Sci. U.S.A.">
        <title>Comparative genomics of biotechnologically important yeasts.</title>
        <authorList>
            <person name="Riley R."/>
            <person name="Haridas S."/>
            <person name="Wolfe K.H."/>
            <person name="Lopes M.R."/>
            <person name="Hittinger C.T."/>
            <person name="Goeker M."/>
            <person name="Salamov A.A."/>
            <person name="Wisecaver J.H."/>
            <person name="Long T.M."/>
            <person name="Calvey C.H."/>
            <person name="Aerts A.L."/>
            <person name="Barry K.W."/>
            <person name="Choi C."/>
            <person name="Clum A."/>
            <person name="Coughlan A.Y."/>
            <person name="Deshpande S."/>
            <person name="Douglass A.P."/>
            <person name="Hanson S.J."/>
            <person name="Klenk H.-P."/>
            <person name="LaButti K.M."/>
            <person name="Lapidus A."/>
            <person name="Lindquist E.A."/>
            <person name="Lipzen A.M."/>
            <person name="Meier-Kolthoff J.P."/>
            <person name="Ohm R.A."/>
            <person name="Otillar R.P."/>
            <person name="Pangilinan J.L."/>
            <person name="Peng Y."/>
            <person name="Rokas A."/>
            <person name="Rosa C.A."/>
            <person name="Scheuner C."/>
            <person name="Sibirny A.A."/>
            <person name="Slot J.C."/>
            <person name="Stielow J.B."/>
            <person name="Sun H."/>
            <person name="Kurtzman C.P."/>
            <person name="Blackwell M."/>
            <person name="Grigoriev I.V."/>
            <person name="Jeffries T.W."/>
        </authorList>
    </citation>
    <scope>NUCLEOTIDE SEQUENCE [LARGE SCALE GENOMIC DNA]</scope>
    <source>
        <strain evidence="1 2">DSM 6958</strain>
    </source>
</reference>
<gene>
    <name evidence="1" type="ORF">NADFUDRAFT_83547</name>
</gene>
<protein>
    <submittedName>
        <fullName evidence="1">Uncharacterized protein</fullName>
    </submittedName>
</protein>
<dbReference type="EMBL" id="KV454411">
    <property type="protein sequence ID" value="ODQ64602.1"/>
    <property type="molecule type" value="Genomic_DNA"/>
</dbReference>
<sequence>MTNDCTGYDPMYKIPIFTMMTLHGTFFVQRFRVQFLSAPQSLERNDRFMKAGFHRADFPVLSSQDHNNEGSKRRIVKVGQGVFPKFDWKWR</sequence>
<evidence type="ECO:0000313" key="1">
    <source>
        <dbReference type="EMBL" id="ODQ64602.1"/>
    </source>
</evidence>
<dbReference type="AlphaFoldDB" id="A0A1E3PI29"/>
<evidence type="ECO:0000313" key="2">
    <source>
        <dbReference type="Proteomes" id="UP000095009"/>
    </source>
</evidence>
<dbReference type="Proteomes" id="UP000095009">
    <property type="component" value="Unassembled WGS sequence"/>
</dbReference>
<keyword evidence="2" id="KW-1185">Reference proteome</keyword>
<name>A0A1E3PI29_9ASCO</name>
<organism evidence="1 2">
    <name type="scientific">Nadsonia fulvescens var. elongata DSM 6958</name>
    <dbReference type="NCBI Taxonomy" id="857566"/>
    <lineage>
        <taxon>Eukaryota</taxon>
        <taxon>Fungi</taxon>
        <taxon>Dikarya</taxon>
        <taxon>Ascomycota</taxon>
        <taxon>Saccharomycotina</taxon>
        <taxon>Dipodascomycetes</taxon>
        <taxon>Dipodascales</taxon>
        <taxon>Dipodascales incertae sedis</taxon>
        <taxon>Nadsonia</taxon>
    </lineage>
</organism>